<evidence type="ECO:0000256" key="1">
    <source>
        <dbReference type="SAM" id="MobiDB-lite"/>
    </source>
</evidence>
<feature type="compositionally biased region" description="Basic and acidic residues" evidence="1">
    <location>
        <begin position="31"/>
        <end position="44"/>
    </location>
</feature>
<name>A0A9P3FMV2_9PEZI</name>
<feature type="region of interest" description="Disordered" evidence="1">
    <location>
        <begin position="357"/>
        <end position="406"/>
    </location>
</feature>
<comment type="caution">
    <text evidence="2">The sequence shown here is derived from an EMBL/GenBank/DDBJ whole genome shotgun (WGS) entry which is preliminary data.</text>
</comment>
<gene>
    <name evidence="2" type="ORF">CKM354_001289200</name>
</gene>
<dbReference type="OrthoDB" id="3644863at2759"/>
<dbReference type="GeneID" id="68298467"/>
<dbReference type="EMBL" id="BOLY01000009">
    <property type="protein sequence ID" value="GIZ49874.1"/>
    <property type="molecule type" value="Genomic_DNA"/>
</dbReference>
<feature type="region of interest" description="Disordered" evidence="1">
    <location>
        <begin position="273"/>
        <end position="303"/>
    </location>
</feature>
<reference evidence="2 3" key="1">
    <citation type="submission" date="2021-01" db="EMBL/GenBank/DDBJ databases">
        <title>Cercospora kikuchii MAFF 305040 whole genome shotgun sequence.</title>
        <authorList>
            <person name="Kashiwa T."/>
            <person name="Suzuki T."/>
        </authorList>
    </citation>
    <scope>NUCLEOTIDE SEQUENCE [LARGE SCALE GENOMIC DNA]</scope>
    <source>
        <strain evidence="2 3">MAFF 305040</strain>
    </source>
</reference>
<organism evidence="2 3">
    <name type="scientific">Cercospora kikuchii</name>
    <dbReference type="NCBI Taxonomy" id="84275"/>
    <lineage>
        <taxon>Eukaryota</taxon>
        <taxon>Fungi</taxon>
        <taxon>Dikarya</taxon>
        <taxon>Ascomycota</taxon>
        <taxon>Pezizomycotina</taxon>
        <taxon>Dothideomycetes</taxon>
        <taxon>Dothideomycetidae</taxon>
        <taxon>Mycosphaerellales</taxon>
        <taxon>Mycosphaerellaceae</taxon>
        <taxon>Cercospora</taxon>
    </lineage>
</organism>
<evidence type="ECO:0000313" key="3">
    <source>
        <dbReference type="Proteomes" id="UP000825890"/>
    </source>
</evidence>
<dbReference type="AlphaFoldDB" id="A0A9P3FMV2"/>
<keyword evidence="3" id="KW-1185">Reference proteome</keyword>
<protein>
    <submittedName>
        <fullName evidence="2">Uncharacterized protein</fullName>
    </submittedName>
</protein>
<dbReference type="Proteomes" id="UP000825890">
    <property type="component" value="Unassembled WGS sequence"/>
</dbReference>
<feature type="compositionally biased region" description="Pro residues" evidence="1">
    <location>
        <begin position="289"/>
        <end position="299"/>
    </location>
</feature>
<accession>A0A9P3FMV2</accession>
<feature type="compositionally biased region" description="Basic and acidic residues" evidence="1">
    <location>
        <begin position="368"/>
        <end position="392"/>
    </location>
</feature>
<feature type="region of interest" description="Disordered" evidence="1">
    <location>
        <begin position="1"/>
        <end position="66"/>
    </location>
</feature>
<sequence>MRGTQELPFVIGSSPVAQANTDEQPPPQSDTDNRSLENRLEHARANSSSLPPPIHPAPSNNTNTLRPLAPRQTTIAGYYVFVSDIGQVYGHDIKQRFIRLSQVQQAGDLDMEKYLNQVIALLHEHPEFLIRLNEFLPAGWRLQHINANGRQGFRVQRPFVLDPRYDNYGHVYGLQGVDTQRPVHGMQVTVHEEQRAPAMGTWGRIVTQLPTTHENAGYQNAPAMPNPLAPRPLNVPARTAHDEQCTGSSRATGGEIFLHRIDRSGELVAISRPPSAVPQARKHTGSLLPPTPAAAPEPAPRPEESLAELIRQIRRLVPNVATSGWLQPIINQSKASNTHVDERKQLLRDTLTRLADPAQRVLATTKNKRPEARRSEKRKQREAAGGKVKKEDEDGEWTEQGAREDGATCSAQWCSNILLPEEEEIGLCEDCLDEVQGGDGGSQYGSDIELE</sequence>
<dbReference type="RefSeq" id="XP_044664361.1">
    <property type="nucleotide sequence ID" value="XM_044808426.1"/>
</dbReference>
<evidence type="ECO:0000313" key="2">
    <source>
        <dbReference type="EMBL" id="GIZ49874.1"/>
    </source>
</evidence>
<proteinExistence type="predicted"/>